<dbReference type="InterPro" id="IPR018624">
    <property type="entry name" value="Sec66"/>
</dbReference>
<dbReference type="Pfam" id="PF09802">
    <property type="entry name" value="Sec66"/>
    <property type="match status" value="1"/>
</dbReference>
<dbReference type="PANTHER" id="PTHR28229:SF1">
    <property type="entry name" value="TRANSLOCATION PROTEIN SEC66"/>
    <property type="match status" value="1"/>
</dbReference>
<feature type="region of interest" description="Disordered" evidence="1">
    <location>
        <begin position="248"/>
        <end position="333"/>
    </location>
</feature>
<dbReference type="EMBL" id="JANBTW010000016">
    <property type="protein sequence ID" value="KAJ2678950.1"/>
    <property type="molecule type" value="Genomic_DNA"/>
</dbReference>
<feature type="region of interest" description="Disordered" evidence="1">
    <location>
        <begin position="172"/>
        <end position="195"/>
    </location>
</feature>
<feature type="transmembrane region" description="Helical" evidence="2">
    <location>
        <begin position="6"/>
        <end position="26"/>
    </location>
</feature>
<keyword evidence="2" id="KW-1133">Transmembrane helix</keyword>
<name>A0A9W8G527_9FUNG</name>
<evidence type="ECO:0000313" key="4">
    <source>
        <dbReference type="Proteomes" id="UP001151518"/>
    </source>
</evidence>
<dbReference type="GO" id="GO:0031207">
    <property type="term" value="C:Sec62/Sec63 complex"/>
    <property type="evidence" value="ECO:0007669"/>
    <property type="project" value="InterPro"/>
</dbReference>
<reference evidence="3" key="1">
    <citation type="submission" date="2022-07" db="EMBL/GenBank/DDBJ databases">
        <title>Phylogenomic reconstructions and comparative analyses of Kickxellomycotina fungi.</title>
        <authorList>
            <person name="Reynolds N.K."/>
            <person name="Stajich J.E."/>
            <person name="Barry K."/>
            <person name="Grigoriev I.V."/>
            <person name="Crous P."/>
            <person name="Smith M.E."/>
        </authorList>
    </citation>
    <scope>NUCLEOTIDE SEQUENCE</scope>
    <source>
        <strain evidence="3">NRRL 3115</strain>
    </source>
</reference>
<keyword evidence="2" id="KW-0472">Membrane</keyword>
<organism evidence="3 4">
    <name type="scientific">Coemansia spiralis</name>
    <dbReference type="NCBI Taxonomy" id="417178"/>
    <lineage>
        <taxon>Eukaryota</taxon>
        <taxon>Fungi</taxon>
        <taxon>Fungi incertae sedis</taxon>
        <taxon>Zoopagomycota</taxon>
        <taxon>Kickxellomycotina</taxon>
        <taxon>Kickxellomycetes</taxon>
        <taxon>Kickxellales</taxon>
        <taxon>Kickxellaceae</taxon>
        <taxon>Coemansia</taxon>
    </lineage>
</organism>
<gene>
    <name evidence="3" type="primary">sec66</name>
    <name evidence="3" type="ORF">GGI25_001939</name>
</gene>
<accession>A0A9W8G527</accession>
<evidence type="ECO:0000256" key="2">
    <source>
        <dbReference type="SAM" id="Phobius"/>
    </source>
</evidence>
<feature type="compositionally biased region" description="Basic and acidic residues" evidence="1">
    <location>
        <begin position="257"/>
        <end position="306"/>
    </location>
</feature>
<dbReference type="GO" id="GO:0031204">
    <property type="term" value="P:post-translational protein targeting to membrane, translocation"/>
    <property type="evidence" value="ECO:0007669"/>
    <property type="project" value="InterPro"/>
</dbReference>
<dbReference type="OrthoDB" id="73168at2759"/>
<comment type="caution">
    <text evidence="3">The sequence shown here is derived from an EMBL/GenBank/DDBJ whole genome shotgun (WGS) entry which is preliminary data.</text>
</comment>
<feature type="compositionally biased region" description="Basic residues" evidence="1">
    <location>
        <begin position="321"/>
        <end position="333"/>
    </location>
</feature>
<evidence type="ECO:0000256" key="1">
    <source>
        <dbReference type="SAM" id="MobiDB-lite"/>
    </source>
</evidence>
<keyword evidence="2" id="KW-0812">Transmembrane</keyword>
<dbReference type="AlphaFoldDB" id="A0A9W8G527"/>
<protein>
    <submittedName>
        <fullName evidence="3">Translocation protein Sec66</fullName>
    </submittedName>
</protein>
<dbReference type="Proteomes" id="UP001151518">
    <property type="component" value="Unassembled WGS sequence"/>
</dbReference>
<dbReference type="PANTHER" id="PTHR28229">
    <property type="entry name" value="TRANSLOCATION PROTEIN SEC66"/>
    <property type="match status" value="1"/>
</dbReference>
<evidence type="ECO:0000313" key="3">
    <source>
        <dbReference type="EMBL" id="KAJ2678950.1"/>
    </source>
</evidence>
<sequence length="333" mass="37107">MASGTGMLLVYILGWGVVFGTFVHYYHKRKARSLAKLEAWYPSHPERDIYYSLIELKKSNSDAVPSETLRSALLRRAMTDIMRAIELKMNKQTLTNLVKSGAMSEELMLQFSAAEVENEGEMMSVVQEAEKLQKGWGGSIFYAASEMVNNFRLRELREEMLKLNFESANCSRNNMMESMSPEEREKATTDGTPENKALTKNDIILSSIFNMPIGEAMKIAAAAHAKRQEAMAKAQTETQAKAVEQISEKAEPAVGKEGPEKKDEPKEEPKEEDKPENKLEDKPENKLEDKPEDKSEETKSEDKNDSAAEANGAQSPGKTSSTKKGKGGKGKNK</sequence>
<proteinExistence type="predicted"/>